<evidence type="ECO:0000313" key="4">
    <source>
        <dbReference type="Proteomes" id="UP000199021"/>
    </source>
</evidence>
<dbReference type="STRING" id="478744.SAMN05444359_11259"/>
<keyword evidence="4" id="KW-1185">Reference proteome</keyword>
<sequence length="278" mass="29054">MSKQESFFDRFLSRANQTVVLVAGIVGIAVSLGLYQVTHNGGSDDPDDDKEVVTPVPDPDDTKVPTCYDGMRNGKETGVDCGGNCPPCPPPLPTCSDKIRNGNEEGVDCGGNCPPCEPKGAFTNLERIIEESTGRLTKTSGGKNWNGGASSVKVLPAGTAGGVSYTLKSSDGHFLFGLSPIAGDAGFQSVKYALAVQPGTGAKVQVNVFESGINRTKRDSRTGVRTSIHRAANGQITYTVDGMRVTDVPAANYTGSLLLDLSINHGGVSGLTMEGGWR</sequence>
<gene>
    <name evidence="3" type="ORF">SAMN05444359_11259</name>
</gene>
<evidence type="ECO:0000256" key="1">
    <source>
        <dbReference type="SAM" id="MobiDB-lite"/>
    </source>
</evidence>
<feature type="transmembrane region" description="Helical" evidence="2">
    <location>
        <begin position="20"/>
        <end position="37"/>
    </location>
</feature>
<proteinExistence type="predicted"/>
<keyword evidence="2" id="KW-0812">Transmembrane</keyword>
<keyword evidence="2" id="KW-1133">Transmembrane helix</keyword>
<accession>A0A1H9H8V5</accession>
<protein>
    <submittedName>
        <fullName evidence="3">Uncharacterized protein</fullName>
    </submittedName>
</protein>
<evidence type="ECO:0000256" key="2">
    <source>
        <dbReference type="SAM" id="Phobius"/>
    </source>
</evidence>
<feature type="region of interest" description="Disordered" evidence="1">
    <location>
        <begin position="41"/>
        <end position="63"/>
    </location>
</feature>
<organism evidence="3 4">
    <name type="scientific">Neolewinella agarilytica</name>
    <dbReference type="NCBI Taxonomy" id="478744"/>
    <lineage>
        <taxon>Bacteria</taxon>
        <taxon>Pseudomonadati</taxon>
        <taxon>Bacteroidota</taxon>
        <taxon>Saprospiria</taxon>
        <taxon>Saprospirales</taxon>
        <taxon>Lewinellaceae</taxon>
        <taxon>Neolewinella</taxon>
    </lineage>
</organism>
<name>A0A1H9H8V5_9BACT</name>
<dbReference type="Proteomes" id="UP000199021">
    <property type="component" value="Unassembled WGS sequence"/>
</dbReference>
<dbReference type="RefSeq" id="WP_090168779.1">
    <property type="nucleotide sequence ID" value="NZ_FOFB01000012.1"/>
</dbReference>
<dbReference type="OrthoDB" id="9791748at2"/>
<dbReference type="AlphaFoldDB" id="A0A1H9H8V5"/>
<keyword evidence="2" id="KW-0472">Membrane</keyword>
<dbReference type="EMBL" id="FOFB01000012">
    <property type="protein sequence ID" value="SEQ58658.1"/>
    <property type="molecule type" value="Genomic_DNA"/>
</dbReference>
<dbReference type="InParanoid" id="A0A1H9H8V5"/>
<reference evidence="4" key="1">
    <citation type="submission" date="2016-10" db="EMBL/GenBank/DDBJ databases">
        <authorList>
            <person name="Varghese N."/>
            <person name="Submissions S."/>
        </authorList>
    </citation>
    <scope>NUCLEOTIDE SEQUENCE [LARGE SCALE GENOMIC DNA]</scope>
    <source>
        <strain evidence="4">DSM 24740</strain>
    </source>
</reference>
<evidence type="ECO:0000313" key="3">
    <source>
        <dbReference type="EMBL" id="SEQ58658.1"/>
    </source>
</evidence>